<feature type="domain" description="Reverse transcriptase" evidence="1">
    <location>
        <begin position="433"/>
        <end position="706"/>
    </location>
</feature>
<dbReference type="SUPFAM" id="SSF56219">
    <property type="entry name" value="DNase I-like"/>
    <property type="match status" value="1"/>
</dbReference>
<dbReference type="InterPro" id="IPR005135">
    <property type="entry name" value="Endo/exonuclease/phosphatase"/>
</dbReference>
<dbReference type="Proteomes" id="UP000650833">
    <property type="component" value="Unassembled WGS sequence"/>
</dbReference>
<evidence type="ECO:0000313" key="2">
    <source>
        <dbReference type="EMBL" id="KAG2204473.1"/>
    </source>
</evidence>
<dbReference type="Gene3D" id="3.60.10.10">
    <property type="entry name" value="Endonuclease/exonuclease/phosphatase"/>
    <property type="match status" value="1"/>
</dbReference>
<evidence type="ECO:0000259" key="1">
    <source>
        <dbReference type="PROSITE" id="PS50878"/>
    </source>
</evidence>
<dbReference type="Pfam" id="PF00078">
    <property type="entry name" value="RVT_1"/>
    <property type="match status" value="1"/>
</dbReference>
<dbReference type="InterPro" id="IPR000477">
    <property type="entry name" value="RT_dom"/>
</dbReference>
<evidence type="ECO:0000313" key="3">
    <source>
        <dbReference type="Proteomes" id="UP000650833"/>
    </source>
</evidence>
<name>A0A8H7V5T4_9FUNG</name>
<comment type="caution">
    <text evidence="2">The sequence shown here is derived from an EMBL/GenBank/DDBJ whole genome shotgun (WGS) entry which is preliminary data.</text>
</comment>
<dbReference type="PROSITE" id="PS50878">
    <property type="entry name" value="RT_POL"/>
    <property type="match status" value="1"/>
</dbReference>
<protein>
    <recommendedName>
        <fullName evidence="1">Reverse transcriptase domain-containing protein</fullName>
    </recommendedName>
</protein>
<dbReference type="SUPFAM" id="SSF56672">
    <property type="entry name" value="DNA/RNA polymerases"/>
    <property type="match status" value="1"/>
</dbReference>
<dbReference type="Pfam" id="PF14529">
    <property type="entry name" value="Exo_endo_phos_2"/>
    <property type="match status" value="1"/>
</dbReference>
<accession>A0A8H7V5T4</accession>
<dbReference type="CDD" id="cd01650">
    <property type="entry name" value="RT_nLTR_like"/>
    <property type="match status" value="1"/>
</dbReference>
<reference evidence="2" key="1">
    <citation type="submission" date="2020-12" db="EMBL/GenBank/DDBJ databases">
        <title>Metabolic potential, ecology and presence of endohyphal bacteria is reflected in genomic diversity of Mucoromycotina.</title>
        <authorList>
            <person name="Muszewska A."/>
            <person name="Okrasinska A."/>
            <person name="Steczkiewicz K."/>
            <person name="Drgas O."/>
            <person name="Orlowska M."/>
            <person name="Perlinska-Lenart U."/>
            <person name="Aleksandrzak-Piekarczyk T."/>
            <person name="Szatraj K."/>
            <person name="Zielenkiewicz U."/>
            <person name="Pilsyk S."/>
            <person name="Malc E."/>
            <person name="Mieczkowski P."/>
            <person name="Kruszewska J.S."/>
            <person name="Biernat P."/>
            <person name="Pawlowska J."/>
        </authorList>
    </citation>
    <scope>NUCLEOTIDE SEQUENCE</scope>
    <source>
        <strain evidence="2">CBS 226.32</strain>
    </source>
</reference>
<proteinExistence type="predicted"/>
<dbReference type="PANTHER" id="PTHR19446">
    <property type="entry name" value="REVERSE TRANSCRIPTASES"/>
    <property type="match status" value="1"/>
</dbReference>
<dbReference type="OrthoDB" id="5514950at2759"/>
<keyword evidence="3" id="KW-1185">Reference proteome</keyword>
<sequence>MLPIHHITHNNPLLAKYTLSIIINSKILIHCLYLPPSLESDQISEILSLLPLDYPSTTKTIICGDLNSRIGRLTGDTRWNPSGRIVYNWMEAHNLILWNERLAYGQPTSYTYQGTSIIDYFLSNHELDTPSLVIRDDLSLSSNHTFMTLSFTLPSPLSTHHISDEIARPHWHIKKLKNVDLSDRYRDAFTNNLSSSTAIDTMELSTSIQDIGAARAYIEQFSTQLCQNIYTSLDQICGKRATTADVFLKQFWTPEMTSAFNLKQSYYKKWRKANGLNCLTYWLKHQETDALLKRLIQQRRRQTWRQFCDKMAKGEYTKAIARFSRIRKNRSIKPSFSPDPSITRAPADVMADHLQEIFAGQLLASSAEPSSPSPTTSGPPFDLDLCPFSSDQILETLKHLPRKKAPGIDHIQTEMLLPLIPNLAPQLLHLFRVCWQWSYTPLSWRVAQVVPIHKKGSKTDPGNFRPISLTSTFRKLFEKCLYPSLLDQNPPLDIAQGGFRAARSSLDQVQCLIEICSNLRRTNHTFPTLAFLDIKSAYDTVDRSYIWRTLQPHFCPALLGILNNLFDHVQIEIILDNRVPYRFSPVTGVLQGSILSPFLYSIYINRLPAILRQPLLLDNSFSGDIVTDLIPSLNCLLYADDVVLIAPPAKLIDLLQQCEIHSYSLGYRWNPAKCVIVAPSTDAQTYHLYGTPIPKESSFSYLGIPIKPGGLLDYPALIQQNINKASHTMNQLAAIGLNSKGFPPLLACRFYSQIVRAQLDYGLAISPITAKLIQKLDTFQNSCIRRIFGGHARSSVQLMLHLVNLPSMRTRISVLQAQYLFRSTNLPDDTLLAHLLPHLQSSSSRSHWYKLSTTRMWRSLCAPIISTLDSKEFYSLRTEFLEQEFHDLYTGSTSILLASTRPTTQVDPILWLPMTCSERSRVLRWRLGWLPSGKPKECIFRPDHNWSRRHVFKCLNVHRRLYIPQSVEDPISHLLNLLPVHTPRPPDCRSWFTLWPVLCTILHELDYYFHDELPPPPIDPGLKLLNWLPK</sequence>
<organism evidence="2 3">
    <name type="scientific">Mucor plumbeus</name>
    <dbReference type="NCBI Taxonomy" id="97098"/>
    <lineage>
        <taxon>Eukaryota</taxon>
        <taxon>Fungi</taxon>
        <taxon>Fungi incertae sedis</taxon>
        <taxon>Mucoromycota</taxon>
        <taxon>Mucoromycotina</taxon>
        <taxon>Mucoromycetes</taxon>
        <taxon>Mucorales</taxon>
        <taxon>Mucorineae</taxon>
        <taxon>Mucoraceae</taxon>
        <taxon>Mucor</taxon>
    </lineage>
</organism>
<dbReference type="EMBL" id="JAEPRC010000197">
    <property type="protein sequence ID" value="KAG2204473.1"/>
    <property type="molecule type" value="Genomic_DNA"/>
</dbReference>
<dbReference type="AlphaFoldDB" id="A0A8H7V5T4"/>
<dbReference type="GO" id="GO:0003824">
    <property type="term" value="F:catalytic activity"/>
    <property type="evidence" value="ECO:0007669"/>
    <property type="project" value="InterPro"/>
</dbReference>
<dbReference type="InterPro" id="IPR036691">
    <property type="entry name" value="Endo/exonu/phosph_ase_sf"/>
</dbReference>
<dbReference type="InterPro" id="IPR043502">
    <property type="entry name" value="DNA/RNA_pol_sf"/>
</dbReference>
<gene>
    <name evidence="2" type="ORF">INT46_005402</name>
</gene>